<proteinExistence type="inferred from homology"/>
<dbReference type="EnsemblPlants" id="AUR62008589-RA">
    <property type="protein sequence ID" value="AUR62008589-RA:cds"/>
    <property type="gene ID" value="AUR62008589"/>
</dbReference>
<evidence type="ECO:0008006" key="6">
    <source>
        <dbReference type="Google" id="ProtNLM"/>
    </source>
</evidence>
<evidence type="ECO:0000256" key="3">
    <source>
        <dbReference type="PROSITE-ProRule" id="PRU00708"/>
    </source>
</evidence>
<dbReference type="FunFam" id="1.25.40.10:FF:000205">
    <property type="entry name" value="Pentatricopeptide repeat-containing protein, mitochondrial"/>
    <property type="match status" value="1"/>
</dbReference>
<dbReference type="InterPro" id="IPR002885">
    <property type="entry name" value="PPR_rpt"/>
</dbReference>
<dbReference type="Pfam" id="PF13041">
    <property type="entry name" value="PPR_2"/>
    <property type="match status" value="3"/>
</dbReference>
<protein>
    <recommendedName>
        <fullName evidence="6">Pentatricopeptide repeat-containing protein</fullName>
    </recommendedName>
</protein>
<feature type="repeat" description="PPR" evidence="3">
    <location>
        <begin position="263"/>
        <end position="297"/>
    </location>
</feature>
<feature type="repeat" description="PPR" evidence="3">
    <location>
        <begin position="129"/>
        <end position="159"/>
    </location>
</feature>
<dbReference type="GO" id="GO:0005739">
    <property type="term" value="C:mitochondrion"/>
    <property type="evidence" value="ECO:0007669"/>
    <property type="project" value="UniProtKB-ARBA"/>
</dbReference>
<dbReference type="Pfam" id="PF01535">
    <property type="entry name" value="PPR"/>
    <property type="match status" value="2"/>
</dbReference>
<evidence type="ECO:0000256" key="2">
    <source>
        <dbReference type="ARBA" id="ARBA00061659"/>
    </source>
</evidence>
<keyword evidence="1" id="KW-0677">Repeat</keyword>
<reference evidence="4" key="2">
    <citation type="submission" date="2021-03" db="UniProtKB">
        <authorList>
            <consortium name="EnsemblPlants"/>
        </authorList>
    </citation>
    <scope>IDENTIFICATION</scope>
</reference>
<keyword evidence="5" id="KW-1185">Reference proteome</keyword>
<feature type="repeat" description="PPR" evidence="3">
    <location>
        <begin position="365"/>
        <end position="400"/>
    </location>
</feature>
<evidence type="ECO:0000313" key="4">
    <source>
        <dbReference type="EnsemblPlants" id="AUR62008589-RA:cds"/>
    </source>
</evidence>
<sequence length="425" mass="47080">MSSSFTHFLSPTLLPLSSSSSTLSSLPTHQNCSPLLQKPSATLTSSAPFQNPTSEILSKHSWVETLRSQARSGLLMEAISTYISMLMAGVVADNFVFPAILKVAAGLYDLNFGKQIHTQVFKLGYGSNSTTVDNTLVNMYGKCGDIGDARKVFDKMSERDQVSWNSIISVLCRHEEWEDALEAFWVMQEENVEPSSFTLVSIVSVCGNLGVVDGLRLGKQVHGYSLRKGDVRTFIVNSLMAMYAKLGNVDYAKSLLYTFEDRDLVTWNTMISSFSQNDRFIEALKFLKFMVQKGVRPDGVTIASVLPACSHLELLDLGKEIHAYVIRNEILSDNTFVTSALVDMYSNCKEVTSGRLIFDNTQVRNIAIWNAMLAGYALNGRFEDALKLFIEMLEVAGVSPNPTTMASVLPSCVHSQEFLDKFMVL</sequence>
<reference evidence="4" key="1">
    <citation type="journal article" date="2017" name="Nature">
        <title>The genome of Chenopodium quinoa.</title>
        <authorList>
            <person name="Jarvis D.E."/>
            <person name="Ho Y.S."/>
            <person name="Lightfoot D.J."/>
            <person name="Schmoeckel S.M."/>
            <person name="Li B."/>
            <person name="Borm T.J.A."/>
            <person name="Ohyanagi H."/>
            <person name="Mineta K."/>
            <person name="Michell C.T."/>
            <person name="Saber N."/>
            <person name="Kharbatia N.M."/>
            <person name="Rupper R.R."/>
            <person name="Sharp A.R."/>
            <person name="Dally N."/>
            <person name="Boughton B.A."/>
            <person name="Woo Y.H."/>
            <person name="Gao G."/>
            <person name="Schijlen E.G.W.M."/>
            <person name="Guo X."/>
            <person name="Momin A.A."/>
            <person name="Negrao S."/>
            <person name="Al-Babili S."/>
            <person name="Gehring C."/>
            <person name="Roessner U."/>
            <person name="Jung C."/>
            <person name="Murphy K."/>
            <person name="Arold S.T."/>
            <person name="Gojobori T."/>
            <person name="van der Linden C.G."/>
            <person name="van Loo E.N."/>
            <person name="Jellen E.N."/>
            <person name="Maughan P.J."/>
            <person name="Tester M."/>
        </authorList>
    </citation>
    <scope>NUCLEOTIDE SEQUENCE [LARGE SCALE GENOMIC DNA]</scope>
    <source>
        <strain evidence="4">cv. PI 614886</strain>
    </source>
</reference>
<dbReference type="PROSITE" id="PS51375">
    <property type="entry name" value="PPR"/>
    <property type="match status" value="4"/>
</dbReference>
<dbReference type="PANTHER" id="PTHR24015:SF739">
    <property type="entry name" value="OS03G0644200 PROTEIN"/>
    <property type="match status" value="1"/>
</dbReference>
<dbReference type="NCBIfam" id="TIGR00756">
    <property type="entry name" value="PPR"/>
    <property type="match status" value="4"/>
</dbReference>
<name>A0A803L9Q0_CHEQI</name>
<dbReference type="OMA" id="ANALCIF"/>
<evidence type="ECO:0000313" key="5">
    <source>
        <dbReference type="Proteomes" id="UP000596660"/>
    </source>
</evidence>
<dbReference type="Gramene" id="AUR62008589-RA">
    <property type="protein sequence ID" value="AUR62008589-RA:cds"/>
    <property type="gene ID" value="AUR62008589"/>
</dbReference>
<comment type="similarity">
    <text evidence="2">Belongs to the PPR family. PCMP-E subfamily.</text>
</comment>
<organism evidence="4 5">
    <name type="scientific">Chenopodium quinoa</name>
    <name type="common">Quinoa</name>
    <dbReference type="NCBI Taxonomy" id="63459"/>
    <lineage>
        <taxon>Eukaryota</taxon>
        <taxon>Viridiplantae</taxon>
        <taxon>Streptophyta</taxon>
        <taxon>Embryophyta</taxon>
        <taxon>Tracheophyta</taxon>
        <taxon>Spermatophyta</taxon>
        <taxon>Magnoliopsida</taxon>
        <taxon>eudicotyledons</taxon>
        <taxon>Gunneridae</taxon>
        <taxon>Pentapetalae</taxon>
        <taxon>Caryophyllales</taxon>
        <taxon>Chenopodiaceae</taxon>
        <taxon>Chenopodioideae</taxon>
        <taxon>Atripliceae</taxon>
        <taxon>Chenopodium</taxon>
    </lineage>
</organism>
<dbReference type="InterPro" id="IPR046960">
    <property type="entry name" value="PPR_At4g14850-like_plant"/>
</dbReference>
<dbReference type="InterPro" id="IPR011990">
    <property type="entry name" value="TPR-like_helical_dom_sf"/>
</dbReference>
<dbReference type="AlphaFoldDB" id="A0A803L9Q0"/>
<dbReference type="GO" id="GO:0003723">
    <property type="term" value="F:RNA binding"/>
    <property type="evidence" value="ECO:0007669"/>
    <property type="project" value="InterPro"/>
</dbReference>
<dbReference type="FunFam" id="1.25.40.10:FF:001178">
    <property type="entry name" value="Pentatricopeptide repeat-containing protein, chloroplastic"/>
    <property type="match status" value="1"/>
</dbReference>
<dbReference type="FunFam" id="1.25.40.10:FF:000733">
    <property type="entry name" value="Pentatricopeptide repeat-containing protein, chloroplastic"/>
    <property type="match status" value="1"/>
</dbReference>
<dbReference type="GO" id="GO:0009451">
    <property type="term" value="P:RNA modification"/>
    <property type="evidence" value="ECO:0007669"/>
    <property type="project" value="InterPro"/>
</dbReference>
<dbReference type="PANTHER" id="PTHR24015">
    <property type="entry name" value="OS07G0578800 PROTEIN-RELATED"/>
    <property type="match status" value="1"/>
</dbReference>
<dbReference type="Gene3D" id="1.25.40.10">
    <property type="entry name" value="Tetratricopeptide repeat domain"/>
    <property type="match status" value="3"/>
</dbReference>
<dbReference type="Proteomes" id="UP000596660">
    <property type="component" value="Unplaced"/>
</dbReference>
<evidence type="ECO:0000256" key="1">
    <source>
        <dbReference type="ARBA" id="ARBA00022737"/>
    </source>
</evidence>
<accession>A0A803L9Q0</accession>
<feature type="repeat" description="PPR" evidence="3">
    <location>
        <begin position="160"/>
        <end position="194"/>
    </location>
</feature>